<evidence type="ECO:0000256" key="14">
    <source>
        <dbReference type="ARBA" id="ARBA00023136"/>
    </source>
</evidence>
<dbReference type="InterPro" id="IPR003594">
    <property type="entry name" value="HATPase_dom"/>
</dbReference>
<feature type="domain" description="HAMP" evidence="17">
    <location>
        <begin position="173"/>
        <end position="225"/>
    </location>
</feature>
<evidence type="ECO:0000256" key="13">
    <source>
        <dbReference type="ARBA" id="ARBA00023012"/>
    </source>
</evidence>
<dbReference type="InterPro" id="IPR003661">
    <property type="entry name" value="HisK_dim/P_dom"/>
</dbReference>
<dbReference type="Gene3D" id="3.30.565.10">
    <property type="entry name" value="Histidine kinase-like ATPase, C-terminal domain"/>
    <property type="match status" value="1"/>
</dbReference>
<evidence type="ECO:0000256" key="3">
    <source>
        <dbReference type="ARBA" id="ARBA00012438"/>
    </source>
</evidence>
<keyword evidence="11" id="KW-0067">ATP-binding</keyword>
<organism evidence="18">
    <name type="scientific">Ralstonia solanacearum CFBP2957</name>
    <dbReference type="NCBI Taxonomy" id="859656"/>
    <lineage>
        <taxon>Bacteria</taxon>
        <taxon>Pseudomonadati</taxon>
        <taxon>Pseudomonadota</taxon>
        <taxon>Betaproteobacteria</taxon>
        <taxon>Burkholderiales</taxon>
        <taxon>Burkholderiaceae</taxon>
        <taxon>Ralstonia</taxon>
        <taxon>Ralstonia solanacearum species complex</taxon>
    </lineage>
</organism>
<gene>
    <name evidence="18" type="ORF">RCFBP_mp30016</name>
</gene>
<evidence type="ECO:0000256" key="7">
    <source>
        <dbReference type="ARBA" id="ARBA00022679"/>
    </source>
</evidence>
<evidence type="ECO:0000313" key="18">
    <source>
        <dbReference type="EMBL" id="CBJ54104.1"/>
    </source>
</evidence>
<keyword evidence="18" id="KW-0614">Plasmid</keyword>
<feature type="transmembrane region" description="Helical" evidence="15">
    <location>
        <begin position="152"/>
        <end position="173"/>
    </location>
</feature>
<keyword evidence="7 18" id="KW-0808">Transferase</keyword>
<keyword evidence="5" id="KW-0997">Cell inner membrane</keyword>
<dbReference type="CDD" id="cd00075">
    <property type="entry name" value="HATPase"/>
    <property type="match status" value="1"/>
</dbReference>
<keyword evidence="13" id="KW-0902">Two-component regulatory system</keyword>
<evidence type="ECO:0000256" key="1">
    <source>
        <dbReference type="ARBA" id="ARBA00000085"/>
    </source>
</evidence>
<dbReference type="InterPro" id="IPR050980">
    <property type="entry name" value="2C_sensor_his_kinase"/>
</dbReference>
<dbReference type="AlphaFoldDB" id="D8P5B8"/>
<dbReference type="Pfam" id="PF00512">
    <property type="entry name" value="HisKA"/>
    <property type="match status" value="1"/>
</dbReference>
<dbReference type="PATRIC" id="fig|859656.5.peg.4490"/>
<evidence type="ECO:0000259" key="16">
    <source>
        <dbReference type="PROSITE" id="PS50109"/>
    </source>
</evidence>
<evidence type="ECO:0000256" key="5">
    <source>
        <dbReference type="ARBA" id="ARBA00022519"/>
    </source>
</evidence>
<evidence type="ECO:0000256" key="12">
    <source>
        <dbReference type="ARBA" id="ARBA00022989"/>
    </source>
</evidence>
<protein>
    <recommendedName>
        <fullName evidence="3">histidine kinase</fullName>
        <ecNumber evidence="3">2.7.13.3</ecNumber>
    </recommendedName>
</protein>
<evidence type="ECO:0000256" key="8">
    <source>
        <dbReference type="ARBA" id="ARBA00022692"/>
    </source>
</evidence>
<dbReference type="SUPFAM" id="SSF47384">
    <property type="entry name" value="Homodimeric domain of signal transducing histidine kinase"/>
    <property type="match status" value="1"/>
</dbReference>
<dbReference type="Pfam" id="PF00672">
    <property type="entry name" value="HAMP"/>
    <property type="match status" value="1"/>
</dbReference>
<keyword evidence="10 18" id="KW-0418">Kinase</keyword>
<dbReference type="SMART" id="SM00388">
    <property type="entry name" value="HisKA"/>
    <property type="match status" value="1"/>
</dbReference>
<dbReference type="GO" id="GO:0005524">
    <property type="term" value="F:ATP binding"/>
    <property type="evidence" value="ECO:0007669"/>
    <property type="project" value="UniProtKB-KW"/>
</dbReference>
<dbReference type="GO" id="GO:0000155">
    <property type="term" value="F:phosphorelay sensor kinase activity"/>
    <property type="evidence" value="ECO:0007669"/>
    <property type="project" value="InterPro"/>
</dbReference>
<comment type="catalytic activity">
    <reaction evidence="1">
        <text>ATP + protein L-histidine = ADP + protein N-phospho-L-histidine.</text>
        <dbReference type="EC" id="2.7.13.3"/>
    </reaction>
</comment>
<name>D8P5B8_RALSL</name>
<dbReference type="PROSITE" id="PS50885">
    <property type="entry name" value="HAMP"/>
    <property type="match status" value="1"/>
</dbReference>
<keyword evidence="8 15" id="KW-0812">Transmembrane</keyword>
<dbReference type="InterPro" id="IPR004358">
    <property type="entry name" value="Sig_transdc_His_kin-like_C"/>
</dbReference>
<dbReference type="GO" id="GO:0005886">
    <property type="term" value="C:plasma membrane"/>
    <property type="evidence" value="ECO:0007669"/>
    <property type="project" value="UniProtKB-SubCell"/>
</dbReference>
<sequence>MFPTNGMRTMKFKARFDTLFGRLAVLIVAVLVLSHFSWLGILRSERRERQFQASVDQMAFQLQAFQAVADGRLQATLPDLVTEAAGPPTGDALSASDKSATLARQLQRRLPAGSEVRLEPGATPRVFVHLPHRDKWIAMPLLWVHAPPTVNAMVPGVMVVLAIAIAFSLFAAWQLQRPVRALVEAAGALARRRYVAPLKERGPYELRQLTDQFNRMAADLAAADDERNTMLAGIAHDLKTPLSRLRLRAEMLTDPKAGAGIERDVESMSAIVEQFLAYAQSGDSEARDVTVDRHLRGLVQPFAEQGKHVALDLRAGERFRLKPTHLERIVVNLLDNAFAYGAEPVRLATAADERGFTLTVEDHGAGIPQDAVDRVMRPFVRLDPARGGNAHCGLGLAIVDRLVRHLGGDLSVGQADADAANPGFRVTMRFPMPAVTA</sequence>
<dbReference type="PRINTS" id="PR00344">
    <property type="entry name" value="BCTRLSENSOR"/>
</dbReference>
<dbReference type="EMBL" id="FP885907">
    <property type="protein sequence ID" value="CBJ54104.1"/>
    <property type="molecule type" value="Genomic_DNA"/>
</dbReference>
<dbReference type="EC" id="2.7.13.3" evidence="3"/>
<feature type="domain" description="Histidine kinase" evidence="16">
    <location>
        <begin position="233"/>
        <end position="434"/>
    </location>
</feature>
<dbReference type="Pfam" id="PF02518">
    <property type="entry name" value="HATPase_c"/>
    <property type="match status" value="1"/>
</dbReference>
<evidence type="ECO:0000256" key="6">
    <source>
        <dbReference type="ARBA" id="ARBA00022553"/>
    </source>
</evidence>
<dbReference type="InterPro" id="IPR036890">
    <property type="entry name" value="HATPase_C_sf"/>
</dbReference>
<dbReference type="SMART" id="SM00387">
    <property type="entry name" value="HATPase_c"/>
    <property type="match status" value="1"/>
</dbReference>
<evidence type="ECO:0000259" key="17">
    <source>
        <dbReference type="PROSITE" id="PS50885"/>
    </source>
</evidence>
<keyword evidence="14 15" id="KW-0472">Membrane</keyword>
<feature type="transmembrane region" description="Helical" evidence="15">
    <location>
        <begin position="20"/>
        <end position="42"/>
    </location>
</feature>
<evidence type="ECO:0000256" key="10">
    <source>
        <dbReference type="ARBA" id="ARBA00022777"/>
    </source>
</evidence>
<keyword evidence="12 15" id="KW-1133">Transmembrane helix</keyword>
<dbReference type="PROSITE" id="PS50109">
    <property type="entry name" value="HIS_KIN"/>
    <property type="match status" value="1"/>
</dbReference>
<comment type="subcellular location">
    <subcellularLocation>
        <location evidence="2">Cell inner membrane</location>
        <topology evidence="2">Multi-pass membrane protein</topology>
    </subcellularLocation>
</comment>
<evidence type="ECO:0000256" key="11">
    <source>
        <dbReference type="ARBA" id="ARBA00022840"/>
    </source>
</evidence>
<dbReference type="Gene3D" id="1.10.287.130">
    <property type="match status" value="1"/>
</dbReference>
<dbReference type="PANTHER" id="PTHR44936:SF5">
    <property type="entry name" value="SENSOR HISTIDINE KINASE ENVZ"/>
    <property type="match status" value="1"/>
</dbReference>
<dbReference type="InterPro" id="IPR005467">
    <property type="entry name" value="His_kinase_dom"/>
</dbReference>
<keyword evidence="9" id="KW-0547">Nucleotide-binding</keyword>
<dbReference type="InterPro" id="IPR036097">
    <property type="entry name" value="HisK_dim/P_sf"/>
</dbReference>
<evidence type="ECO:0000256" key="9">
    <source>
        <dbReference type="ARBA" id="ARBA00022741"/>
    </source>
</evidence>
<evidence type="ECO:0000256" key="15">
    <source>
        <dbReference type="SAM" id="Phobius"/>
    </source>
</evidence>
<accession>D8P5B8</accession>
<dbReference type="SUPFAM" id="SSF55874">
    <property type="entry name" value="ATPase domain of HSP90 chaperone/DNA topoisomerase II/histidine kinase"/>
    <property type="match status" value="1"/>
</dbReference>
<evidence type="ECO:0000256" key="2">
    <source>
        <dbReference type="ARBA" id="ARBA00004429"/>
    </source>
</evidence>
<dbReference type="SMART" id="SM00304">
    <property type="entry name" value="HAMP"/>
    <property type="match status" value="1"/>
</dbReference>
<dbReference type="CDD" id="cd06225">
    <property type="entry name" value="HAMP"/>
    <property type="match status" value="1"/>
</dbReference>
<proteinExistence type="predicted"/>
<evidence type="ECO:0000256" key="4">
    <source>
        <dbReference type="ARBA" id="ARBA00022475"/>
    </source>
</evidence>
<reference evidence="18" key="1">
    <citation type="journal article" date="2010" name="BMC Genomics">
        <title>Genomes of three tomato pathogens within the Ralstonia solanacearum species complex reveal significant evolutionary divergence.</title>
        <authorList>
            <person name="Remenant B."/>
            <person name="Coupat-Goutaland B."/>
            <person name="Guidot A."/>
            <person name="Cellier G."/>
            <person name="Wicker E."/>
            <person name="Allen C."/>
            <person name="Fegan M."/>
            <person name="Pruvost O."/>
            <person name="Elbaz M."/>
            <person name="Calteau A."/>
            <person name="Salvignol G."/>
            <person name="Mornico D."/>
            <person name="Mangenot S."/>
            <person name="Barbe V."/>
            <person name="Medigue C."/>
            <person name="Prior P."/>
        </authorList>
    </citation>
    <scope>NUCLEOTIDE SEQUENCE [LARGE SCALE GENOMIC DNA]</scope>
    <source>
        <strain evidence="18">CFBP2957</strain>
        <plasmid evidence="18">RCFBPv3_mp</plasmid>
    </source>
</reference>
<geneLocation type="plasmid" evidence="18">
    <name>RCFBPv3_mp</name>
</geneLocation>
<reference evidence="18" key="2">
    <citation type="submission" date="2010-02" db="EMBL/GenBank/DDBJ databases">
        <authorList>
            <person name="Genoscope - CEA"/>
        </authorList>
    </citation>
    <scope>NUCLEOTIDE SEQUENCE</scope>
    <source>
        <strain evidence="18">CFBP2957</strain>
        <plasmid evidence="18">RCFBPv3_mp</plasmid>
    </source>
</reference>
<keyword evidence="4" id="KW-1003">Cell membrane</keyword>
<dbReference type="PANTHER" id="PTHR44936">
    <property type="entry name" value="SENSOR PROTEIN CREC"/>
    <property type="match status" value="1"/>
</dbReference>
<dbReference type="InterPro" id="IPR003660">
    <property type="entry name" value="HAMP_dom"/>
</dbReference>
<keyword evidence="6" id="KW-0597">Phosphoprotein</keyword>
<dbReference type="CDD" id="cd00082">
    <property type="entry name" value="HisKA"/>
    <property type="match status" value="1"/>
</dbReference>